<reference evidence="1 2" key="1">
    <citation type="journal article" date="2022" name="Syst. Appl. Microbiol.">
        <title>Rhodopirellula aestuarii sp. nov., a novel member of the genus Rhodopirellula isolated from brackish sediments collected in the Tagus River estuary, Portugal.</title>
        <authorList>
            <person name="Vitorino I.R."/>
            <person name="Klimek D."/>
            <person name="Calusinska M."/>
            <person name="Lobo-da-Cunha A."/>
            <person name="Vasconcelos V."/>
            <person name="Lage O.M."/>
        </authorList>
    </citation>
    <scope>NUCLEOTIDE SEQUENCE [LARGE SCALE GENOMIC DNA]</scope>
    <source>
        <strain evidence="1 2">ICT_H3.1</strain>
    </source>
</reference>
<gene>
    <name evidence="1" type="ORF">NB063_10825</name>
</gene>
<protein>
    <submittedName>
        <fullName evidence="1">Uncharacterized protein</fullName>
    </submittedName>
</protein>
<dbReference type="RefSeq" id="WP_250928746.1">
    <property type="nucleotide sequence ID" value="NZ_JAMQBK010000029.1"/>
</dbReference>
<proteinExistence type="predicted"/>
<accession>A0ABT0U2J8</accession>
<evidence type="ECO:0000313" key="1">
    <source>
        <dbReference type="EMBL" id="MCM2371102.1"/>
    </source>
</evidence>
<comment type="caution">
    <text evidence="1">The sequence shown here is derived from an EMBL/GenBank/DDBJ whole genome shotgun (WGS) entry which is preliminary data.</text>
</comment>
<keyword evidence="2" id="KW-1185">Reference proteome</keyword>
<sequence length="435" mass="49282">MGNRSCHLLLQRVAGVLLSVMSLGLCQVALAVEHQWLPPLSELPDENLDHALVVVLITNDVATEWAEGKVSRRTSAGELCWCRSPFLKAVSGIPSGLFHSSAPVYWQHWPVGLPPILTGGEKVIEPGRAVVVVTDGDYRILELFVGIPSDEELSRLLGDAEDTRRWMRQNVTQPSDFTKQIADRNRERMSRLWKRELDRQLIAMGESPDQDDAGLIEDNERFTEDVKVRFGPLAAQLQTLYLKDVQLRFGLTQLSDFERLIVLEQHSATRMPWTLTITPFLAGADLKSVYLDLIEIVWDRQVMSLGHPGEDSKGDESLGKWISQLGEQHPFALEIRLPLLSERGEMQLAPVSAIARRRGFGWKDLDAALSESPIRQVTNRELAAWLLRHNERPLDLSRPSRARYLFFRSSKDHPYPIRDGEPPARSITMIRQVQK</sequence>
<dbReference type="EMBL" id="JAMQBK010000029">
    <property type="protein sequence ID" value="MCM2371102.1"/>
    <property type="molecule type" value="Genomic_DNA"/>
</dbReference>
<evidence type="ECO:0000313" key="2">
    <source>
        <dbReference type="Proteomes" id="UP001202961"/>
    </source>
</evidence>
<name>A0ABT0U2J8_9BACT</name>
<dbReference type="Proteomes" id="UP001202961">
    <property type="component" value="Unassembled WGS sequence"/>
</dbReference>
<organism evidence="1 2">
    <name type="scientific">Aporhodopirellula aestuarii</name>
    <dbReference type="NCBI Taxonomy" id="2950107"/>
    <lineage>
        <taxon>Bacteria</taxon>
        <taxon>Pseudomonadati</taxon>
        <taxon>Planctomycetota</taxon>
        <taxon>Planctomycetia</taxon>
        <taxon>Pirellulales</taxon>
        <taxon>Pirellulaceae</taxon>
        <taxon>Aporhodopirellula</taxon>
    </lineage>
</organism>